<sequence length="368" mass="39825">MKIVVDAMGGDHAPGSIIEGAVMAVKECDVEIALTGLSGLIEAELSKYEDWMDLPIEVVHAEDVVEMHEAPSKVLRGKKKSSIKVGLDLVKDGNASAFVSAGNTGAVLAFATFTLRLLKGVDRPAIAIQLPTLKGYSILLDAGANVDCKSSQLFQFGIMGHSFAKYIHGKTTPDVGLLSIGEEDSKGNEVTREAFHLLKNSHVKFIGNLEGKEVYQGNADVIVCDGFTGNVALKISESLAEMIGENLKLIFTANWVTKLGYYLIKPHFIKFKKMVDHSETGGAPLLGVNGVCIIAHGGSSPKAIKNAILRAKELVEKKMNGHIRDDIESNLMSGKEPFWKQIKKITFTPGKEEKNSGISQDSEEDKHH</sequence>
<dbReference type="PIRSF" id="PIRSF002465">
    <property type="entry name" value="Phsphlp_syn_PlsX"/>
    <property type="match status" value="1"/>
</dbReference>
<keyword evidence="7" id="KW-0594">Phospholipid biosynthesis</keyword>
<dbReference type="GO" id="GO:0043811">
    <property type="term" value="F:phosphate:acyl-[acyl carrier protein] acyltransferase activity"/>
    <property type="evidence" value="ECO:0007669"/>
    <property type="project" value="UniProtKB-EC"/>
</dbReference>
<dbReference type="NCBIfam" id="TIGR00182">
    <property type="entry name" value="plsX"/>
    <property type="match status" value="1"/>
</dbReference>
<dbReference type="PANTHER" id="PTHR30100:SF1">
    <property type="entry name" value="PHOSPHATE ACYLTRANSFERASE"/>
    <property type="match status" value="1"/>
</dbReference>
<dbReference type="Gene3D" id="3.40.718.10">
    <property type="entry name" value="Isopropylmalate Dehydrogenase"/>
    <property type="match status" value="1"/>
</dbReference>
<evidence type="ECO:0000256" key="4">
    <source>
        <dbReference type="ARBA" id="ARBA00022516"/>
    </source>
</evidence>
<name>A0A381U653_9ZZZZ</name>
<dbReference type="HAMAP" id="MF_00019">
    <property type="entry name" value="PlsX"/>
    <property type="match status" value="1"/>
</dbReference>
<dbReference type="GO" id="GO:0005737">
    <property type="term" value="C:cytoplasm"/>
    <property type="evidence" value="ECO:0007669"/>
    <property type="project" value="UniProtKB-SubCell"/>
</dbReference>
<organism evidence="12">
    <name type="scientific">marine metagenome</name>
    <dbReference type="NCBI Taxonomy" id="408172"/>
    <lineage>
        <taxon>unclassified sequences</taxon>
        <taxon>metagenomes</taxon>
        <taxon>ecological metagenomes</taxon>
    </lineage>
</organism>
<comment type="subcellular location">
    <subcellularLocation>
        <location evidence="2">Cytoplasm</location>
    </subcellularLocation>
</comment>
<evidence type="ECO:0000256" key="9">
    <source>
        <dbReference type="ARBA" id="ARBA00024069"/>
    </source>
</evidence>
<comment type="catalytic activity">
    <reaction evidence="1">
        <text>a fatty acyl-[ACP] + phosphate = an acyl phosphate + holo-[ACP]</text>
        <dbReference type="Rhea" id="RHEA:42292"/>
        <dbReference type="Rhea" id="RHEA-COMP:9685"/>
        <dbReference type="Rhea" id="RHEA-COMP:14125"/>
        <dbReference type="ChEBI" id="CHEBI:43474"/>
        <dbReference type="ChEBI" id="CHEBI:59918"/>
        <dbReference type="ChEBI" id="CHEBI:64479"/>
        <dbReference type="ChEBI" id="CHEBI:138651"/>
        <dbReference type="EC" id="2.3.1.274"/>
    </reaction>
</comment>
<evidence type="ECO:0000256" key="3">
    <source>
        <dbReference type="ARBA" id="ARBA00022490"/>
    </source>
</evidence>
<dbReference type="SUPFAM" id="SSF53659">
    <property type="entry name" value="Isocitrate/Isopropylmalate dehydrogenase-like"/>
    <property type="match status" value="1"/>
</dbReference>
<accession>A0A381U653</accession>
<keyword evidence="4" id="KW-0444">Lipid biosynthesis</keyword>
<dbReference type="GO" id="GO:0006633">
    <property type="term" value="P:fatty acid biosynthetic process"/>
    <property type="evidence" value="ECO:0007669"/>
    <property type="project" value="InterPro"/>
</dbReference>
<gene>
    <name evidence="12" type="ORF">METZ01_LOCUS76550</name>
</gene>
<dbReference type="InterPro" id="IPR012281">
    <property type="entry name" value="Phospholipid_synth_PlsX-like"/>
</dbReference>
<dbReference type="EC" id="2.3.1.274" evidence="9"/>
<protein>
    <recommendedName>
        <fullName evidence="9">phosphate acyltransferase</fullName>
        <ecNumber evidence="9">2.3.1.274</ecNumber>
    </recommendedName>
</protein>
<evidence type="ECO:0000256" key="11">
    <source>
        <dbReference type="SAM" id="MobiDB-lite"/>
    </source>
</evidence>
<keyword evidence="5" id="KW-0808">Transferase</keyword>
<dbReference type="EMBL" id="UINC01005811">
    <property type="protein sequence ID" value="SVA23696.1"/>
    <property type="molecule type" value="Genomic_DNA"/>
</dbReference>
<evidence type="ECO:0000313" key="12">
    <source>
        <dbReference type="EMBL" id="SVA23696.1"/>
    </source>
</evidence>
<evidence type="ECO:0000256" key="7">
    <source>
        <dbReference type="ARBA" id="ARBA00023209"/>
    </source>
</evidence>
<dbReference type="PANTHER" id="PTHR30100">
    <property type="entry name" value="FATTY ACID/PHOSPHOLIPID SYNTHESIS PROTEIN PLSX"/>
    <property type="match status" value="1"/>
</dbReference>
<dbReference type="InterPro" id="IPR003664">
    <property type="entry name" value="FA_synthesis"/>
</dbReference>
<keyword evidence="8" id="KW-1208">Phospholipid metabolism</keyword>
<evidence type="ECO:0000256" key="2">
    <source>
        <dbReference type="ARBA" id="ARBA00004496"/>
    </source>
</evidence>
<reference evidence="12" key="1">
    <citation type="submission" date="2018-05" db="EMBL/GenBank/DDBJ databases">
        <authorList>
            <person name="Lanie J.A."/>
            <person name="Ng W.-L."/>
            <person name="Kazmierczak K.M."/>
            <person name="Andrzejewski T.M."/>
            <person name="Davidsen T.M."/>
            <person name="Wayne K.J."/>
            <person name="Tettelin H."/>
            <person name="Glass J.I."/>
            <person name="Rusch D."/>
            <person name="Podicherti R."/>
            <person name="Tsui H.-C.T."/>
            <person name="Winkler M.E."/>
        </authorList>
    </citation>
    <scope>NUCLEOTIDE SEQUENCE</scope>
</reference>
<keyword evidence="3" id="KW-0963">Cytoplasm</keyword>
<dbReference type="AlphaFoldDB" id="A0A381U653"/>
<dbReference type="GO" id="GO:0008654">
    <property type="term" value="P:phospholipid biosynthetic process"/>
    <property type="evidence" value="ECO:0007669"/>
    <property type="project" value="UniProtKB-KW"/>
</dbReference>
<evidence type="ECO:0000256" key="6">
    <source>
        <dbReference type="ARBA" id="ARBA00023098"/>
    </source>
</evidence>
<proteinExistence type="inferred from homology"/>
<feature type="region of interest" description="Disordered" evidence="11">
    <location>
        <begin position="346"/>
        <end position="368"/>
    </location>
</feature>
<dbReference type="Pfam" id="PF02504">
    <property type="entry name" value="FA_synthesis"/>
    <property type="match status" value="1"/>
</dbReference>
<comment type="subunit">
    <text evidence="10">Homodimer. Probably interacts with PlsY.</text>
</comment>
<evidence type="ECO:0000256" key="5">
    <source>
        <dbReference type="ARBA" id="ARBA00022679"/>
    </source>
</evidence>
<evidence type="ECO:0000256" key="10">
    <source>
        <dbReference type="ARBA" id="ARBA00046608"/>
    </source>
</evidence>
<evidence type="ECO:0000256" key="8">
    <source>
        <dbReference type="ARBA" id="ARBA00023264"/>
    </source>
</evidence>
<evidence type="ECO:0000256" key="1">
    <source>
        <dbReference type="ARBA" id="ARBA00001232"/>
    </source>
</evidence>
<keyword evidence="6" id="KW-0443">Lipid metabolism</keyword>